<keyword evidence="2" id="KW-0548">Nucleotidyltransferase</keyword>
<dbReference type="GO" id="GO:0005525">
    <property type="term" value="F:GTP binding"/>
    <property type="evidence" value="ECO:0007669"/>
    <property type="project" value="UniProtKB-KW"/>
</dbReference>
<dbReference type="Pfam" id="PF21713">
    <property type="entry name" value="DncV_C"/>
    <property type="match status" value="1"/>
</dbReference>
<dbReference type="GO" id="GO:0009117">
    <property type="term" value="P:nucleotide metabolic process"/>
    <property type="evidence" value="ECO:0007669"/>
    <property type="project" value="UniProtKB-KW"/>
</dbReference>
<evidence type="ECO:0000313" key="15">
    <source>
        <dbReference type="Proteomes" id="UP000321717"/>
    </source>
</evidence>
<proteinExistence type="predicted"/>
<dbReference type="GO" id="GO:0046872">
    <property type="term" value="F:metal ion binding"/>
    <property type="evidence" value="ECO:0007669"/>
    <property type="project" value="UniProtKB-KW"/>
</dbReference>
<evidence type="ECO:0000259" key="12">
    <source>
        <dbReference type="Pfam" id="PF21654"/>
    </source>
</evidence>
<dbReference type="InterPro" id="IPR048445">
    <property type="entry name" value="DncV-like_NTFase"/>
</dbReference>
<comment type="caution">
    <text evidence="14">The sequence shown here is derived from an EMBL/GenBank/DDBJ whole genome shotgun (WGS) entry which is preliminary data.</text>
</comment>
<evidence type="ECO:0000256" key="10">
    <source>
        <dbReference type="ARBA" id="ARBA00044145"/>
    </source>
</evidence>
<gene>
    <name evidence="14" type="ORF">RNA01_33900</name>
</gene>
<evidence type="ECO:0000256" key="11">
    <source>
        <dbReference type="ARBA" id="ARBA00048304"/>
    </source>
</evidence>
<sequence>MANVSKLLYSTVADVSFLLEIEPEDDAKADLLEAKEKIRNRLRDAFAEKSKGLFGTSIRPRFFTQGSHSYKTLNEPAWPPEQQMDLDDGCYLPMSFVKGARPSQASALFFQFVDGVLKGLAEEEGWEFKEKDTCCRVVISSLAHIDIPLYAIPDAEFVLLEKALSANATFAEDRRRDTWDALPSDSVLLAHRREDWKVSDPRKIKTWFLAAVEVFGEKLRRICRYLKAWRDHHKPELDSVSSILLMVCAWKAFNEIRRPFIPDREDQALLAVLERLPAYLESAVANPTDPDEDINRLSTEDRKIAAKCAREFADSLRTTIATVTDPGHAVLKTQGSLGLRVPDRPDLVSVAETAKVTVLSQPQKEVAAPVVGRSQSG</sequence>
<dbReference type="InterPro" id="IPR048446">
    <property type="entry name" value="DncV_C"/>
</dbReference>
<evidence type="ECO:0000256" key="4">
    <source>
        <dbReference type="ARBA" id="ARBA00022741"/>
    </source>
</evidence>
<evidence type="ECO:0000256" key="8">
    <source>
        <dbReference type="ARBA" id="ARBA00023118"/>
    </source>
</evidence>
<dbReference type="GO" id="GO:0140701">
    <property type="term" value="F:3',3'-cyclic GMP-AMP synthase activity"/>
    <property type="evidence" value="ECO:0007669"/>
    <property type="project" value="InterPro"/>
</dbReference>
<comment type="catalytic activity">
    <reaction evidence="11">
        <text>GTP + ATP = 3',3'-cGAMP + 2 diphosphate</text>
        <dbReference type="Rhea" id="RHEA:35647"/>
        <dbReference type="ChEBI" id="CHEBI:30616"/>
        <dbReference type="ChEBI" id="CHEBI:33019"/>
        <dbReference type="ChEBI" id="CHEBI:37565"/>
        <dbReference type="ChEBI" id="CHEBI:71501"/>
    </reaction>
    <physiologicalReaction direction="left-to-right" evidence="11">
        <dbReference type="Rhea" id="RHEA:35648"/>
    </physiologicalReaction>
</comment>
<dbReference type="RefSeq" id="WP_170253500.1">
    <property type="nucleotide sequence ID" value="NZ_BJZP01000020.1"/>
</dbReference>
<keyword evidence="1" id="KW-0808">Transferase</keyword>
<evidence type="ECO:0000256" key="5">
    <source>
        <dbReference type="ARBA" id="ARBA00022840"/>
    </source>
</evidence>
<feature type="domain" description="Cyclic GMP-AMP synthase C-terminal" evidence="13">
    <location>
        <begin position="216"/>
        <end position="344"/>
    </location>
</feature>
<reference evidence="14 15" key="1">
    <citation type="submission" date="2019-07" db="EMBL/GenBank/DDBJ databases">
        <title>Whole genome shotgun sequence of Rhizobium naphthalenivorans NBRC 107585.</title>
        <authorList>
            <person name="Hosoyama A."/>
            <person name="Uohara A."/>
            <person name="Ohji S."/>
            <person name="Ichikawa N."/>
        </authorList>
    </citation>
    <scope>NUCLEOTIDE SEQUENCE [LARGE SCALE GENOMIC DNA]</scope>
    <source>
        <strain evidence="14 15">NBRC 107585</strain>
    </source>
</reference>
<evidence type="ECO:0000256" key="6">
    <source>
        <dbReference type="ARBA" id="ARBA00022842"/>
    </source>
</evidence>
<keyword evidence="15" id="KW-1185">Reference proteome</keyword>
<feature type="domain" description="Cyclic GMP-AMP synthase DncV-like nucleotidyltransferase" evidence="12">
    <location>
        <begin position="60"/>
        <end position="150"/>
    </location>
</feature>
<keyword evidence="9" id="KW-0342">GTP-binding</keyword>
<keyword evidence="4" id="KW-0547">Nucleotide-binding</keyword>
<evidence type="ECO:0000256" key="1">
    <source>
        <dbReference type="ARBA" id="ARBA00022679"/>
    </source>
</evidence>
<dbReference type="Pfam" id="PF21654">
    <property type="entry name" value="DncV-like_NTFase"/>
    <property type="match status" value="1"/>
</dbReference>
<dbReference type="Proteomes" id="UP000321717">
    <property type="component" value="Unassembled WGS sequence"/>
</dbReference>
<evidence type="ECO:0000313" key="14">
    <source>
        <dbReference type="EMBL" id="GEO86458.1"/>
    </source>
</evidence>
<evidence type="ECO:0000259" key="13">
    <source>
        <dbReference type="Pfam" id="PF21713"/>
    </source>
</evidence>
<evidence type="ECO:0000256" key="9">
    <source>
        <dbReference type="ARBA" id="ARBA00023134"/>
    </source>
</evidence>
<evidence type="ECO:0000256" key="7">
    <source>
        <dbReference type="ARBA" id="ARBA00023080"/>
    </source>
</evidence>
<evidence type="ECO:0000256" key="2">
    <source>
        <dbReference type="ARBA" id="ARBA00022695"/>
    </source>
</evidence>
<keyword evidence="7" id="KW-0546">Nucleotide metabolism</keyword>
<organism evidence="14 15">
    <name type="scientific">Ciceribacter naphthalenivorans</name>
    <dbReference type="NCBI Taxonomy" id="1118451"/>
    <lineage>
        <taxon>Bacteria</taxon>
        <taxon>Pseudomonadati</taxon>
        <taxon>Pseudomonadota</taxon>
        <taxon>Alphaproteobacteria</taxon>
        <taxon>Hyphomicrobiales</taxon>
        <taxon>Rhizobiaceae</taxon>
        <taxon>Ciceribacter</taxon>
    </lineage>
</organism>
<evidence type="ECO:0000256" key="3">
    <source>
        <dbReference type="ARBA" id="ARBA00022723"/>
    </source>
</evidence>
<protein>
    <recommendedName>
        <fullName evidence="10">Cyclic GMP-AMP synthase</fullName>
    </recommendedName>
</protein>
<dbReference type="InterPro" id="IPR047805">
    <property type="entry name" value="GAMP_synthase"/>
</dbReference>
<keyword evidence="3" id="KW-0479">Metal-binding</keyword>
<name>A0A512HLX6_9HYPH</name>
<dbReference type="NCBIfam" id="NF041078">
    <property type="entry name" value="cGAS"/>
    <property type="match status" value="1"/>
</dbReference>
<keyword evidence="6" id="KW-0460">Magnesium</keyword>
<dbReference type="EMBL" id="BJZP01000020">
    <property type="protein sequence ID" value="GEO86458.1"/>
    <property type="molecule type" value="Genomic_DNA"/>
</dbReference>
<keyword evidence="8" id="KW-0051">Antiviral defense</keyword>
<keyword evidence="5" id="KW-0067">ATP-binding</keyword>
<accession>A0A512HLX6</accession>
<dbReference type="GO" id="GO:0051607">
    <property type="term" value="P:defense response to virus"/>
    <property type="evidence" value="ECO:0007669"/>
    <property type="project" value="UniProtKB-KW"/>
</dbReference>
<dbReference type="GO" id="GO:0005524">
    <property type="term" value="F:ATP binding"/>
    <property type="evidence" value="ECO:0007669"/>
    <property type="project" value="UniProtKB-KW"/>
</dbReference>
<dbReference type="AlphaFoldDB" id="A0A512HLX6"/>